<comment type="catalytic activity">
    <reaction evidence="1 6">
        <text>epsilon-(gamma-L-glutamyl)-L-lysine = 5-oxo-L-proline + L-lysine</text>
        <dbReference type="Rhea" id="RHEA:16961"/>
        <dbReference type="ChEBI" id="CHEBI:32551"/>
        <dbReference type="ChEBI" id="CHEBI:58402"/>
        <dbReference type="ChEBI" id="CHEBI:133752"/>
        <dbReference type="EC" id="4.3.2.8"/>
    </reaction>
</comment>
<evidence type="ECO:0000256" key="6">
    <source>
        <dbReference type="RuleBase" id="RU367036"/>
    </source>
</evidence>
<dbReference type="PANTHER" id="PTHR12510">
    <property type="entry name" value="TROPONIN C-AKIN-1 PROTEIN"/>
    <property type="match status" value="1"/>
</dbReference>
<dbReference type="AlphaFoldDB" id="A0AAV1PNW5"/>
<dbReference type="SUPFAM" id="SSF110857">
    <property type="entry name" value="Gamma-glutamyl cyclotransferase-like"/>
    <property type="match status" value="1"/>
</dbReference>
<dbReference type="Pfam" id="PF06094">
    <property type="entry name" value="GGACT"/>
    <property type="match status" value="1"/>
</dbReference>
<evidence type="ECO:0000259" key="7">
    <source>
        <dbReference type="Pfam" id="PF06094"/>
    </source>
</evidence>
<dbReference type="GO" id="GO:0005829">
    <property type="term" value="C:cytosol"/>
    <property type="evidence" value="ECO:0007669"/>
    <property type="project" value="TreeGrafter"/>
</dbReference>
<comment type="function">
    <text evidence="4">May contribute to degradation of proteins cross-linked by transglutaminases by degrading the cross-link between a lysine and a glutamic acid residue. Catalyzes the formation of 5-oxo-L-proline from L-gamma-glutamyl-L-epsilon-lysine.</text>
</comment>
<evidence type="ECO:0000256" key="5">
    <source>
        <dbReference type="PIRSR" id="PIRSR639126-1"/>
    </source>
</evidence>
<organism evidence="8 9">
    <name type="scientific">Scomber scombrus</name>
    <name type="common">Atlantic mackerel</name>
    <name type="synonym">Scomber vernalis</name>
    <dbReference type="NCBI Taxonomy" id="13677"/>
    <lineage>
        <taxon>Eukaryota</taxon>
        <taxon>Metazoa</taxon>
        <taxon>Chordata</taxon>
        <taxon>Craniata</taxon>
        <taxon>Vertebrata</taxon>
        <taxon>Euteleostomi</taxon>
        <taxon>Actinopterygii</taxon>
        <taxon>Neopterygii</taxon>
        <taxon>Teleostei</taxon>
        <taxon>Neoteleostei</taxon>
        <taxon>Acanthomorphata</taxon>
        <taxon>Pelagiaria</taxon>
        <taxon>Scombriformes</taxon>
        <taxon>Scombridae</taxon>
        <taxon>Scomber</taxon>
    </lineage>
</organism>
<dbReference type="EMBL" id="CAWUFR010000236">
    <property type="protein sequence ID" value="CAK6973702.1"/>
    <property type="molecule type" value="Genomic_DNA"/>
</dbReference>
<dbReference type="GO" id="GO:0042219">
    <property type="term" value="P:modified amino acid catabolic process"/>
    <property type="evidence" value="ECO:0007669"/>
    <property type="project" value="UniProtKB-UniRule"/>
</dbReference>
<accession>A0AAV1PNW5</accession>
<dbReference type="InterPro" id="IPR039126">
    <property type="entry name" value="GGACT"/>
</dbReference>
<dbReference type="FunFam" id="3.10.490.10:FF:000008">
    <property type="entry name" value="Gamma-glutamylaminecyclotransferase A"/>
    <property type="match status" value="1"/>
</dbReference>
<evidence type="ECO:0000313" key="8">
    <source>
        <dbReference type="EMBL" id="CAK6973702.1"/>
    </source>
</evidence>
<dbReference type="GO" id="GO:0061929">
    <property type="term" value="F:gamma-glutamylaminecyclotransferase activity"/>
    <property type="evidence" value="ECO:0007669"/>
    <property type="project" value="UniProtKB-UniRule"/>
</dbReference>
<reference evidence="8 9" key="1">
    <citation type="submission" date="2024-01" db="EMBL/GenBank/DDBJ databases">
        <authorList>
            <person name="Alioto T."/>
            <person name="Alioto T."/>
            <person name="Gomez Garrido J."/>
        </authorList>
    </citation>
    <scope>NUCLEOTIDE SEQUENCE [LARGE SCALE GENOMIC DNA]</scope>
</reference>
<feature type="domain" description="Gamma-glutamylcyclotransferase AIG2-like" evidence="7">
    <location>
        <begin position="44"/>
        <end position="163"/>
    </location>
</feature>
<dbReference type="PANTHER" id="PTHR12510:SF4">
    <property type="entry name" value="GAMMA-GLUTAMYLAMINECYCLOTRANSFERASE"/>
    <property type="match status" value="1"/>
</dbReference>
<protein>
    <recommendedName>
        <fullName evidence="6">Gamma-glutamylaminecyclotransferase</fullName>
        <ecNumber evidence="6">4.3.2.8</ecNumber>
    </recommendedName>
</protein>
<evidence type="ECO:0000256" key="1">
    <source>
        <dbReference type="ARBA" id="ARBA00001684"/>
    </source>
</evidence>
<keyword evidence="9" id="KW-1185">Reference proteome</keyword>
<dbReference type="Gene3D" id="3.10.490.10">
    <property type="entry name" value="Gamma-glutamyl cyclotransferase-like"/>
    <property type="match status" value="1"/>
</dbReference>
<comment type="similarity">
    <text evidence="2 6">Belongs to the gamma-glutamylcyclotransferase family.</text>
</comment>
<name>A0AAV1PNW5_SCOSC</name>
<dbReference type="Proteomes" id="UP001314229">
    <property type="component" value="Unassembled WGS sequence"/>
</dbReference>
<dbReference type="CDD" id="cd06661">
    <property type="entry name" value="GGCT_like"/>
    <property type="match status" value="1"/>
</dbReference>
<evidence type="ECO:0000256" key="3">
    <source>
        <dbReference type="ARBA" id="ARBA00023239"/>
    </source>
</evidence>
<proteinExistence type="inferred from homology"/>
<keyword evidence="3 6" id="KW-0456">Lyase</keyword>
<gene>
    <name evidence="8" type="ORF">FSCOSCO3_A024341</name>
</gene>
<dbReference type="InterPro" id="IPR036568">
    <property type="entry name" value="GGCT-like_sf"/>
</dbReference>
<sequence length="196" mass="22477">MWFGRVIGSIHFFKQTKLVNRTLINHLHLTSEVFPPPCVHMANVFVYGTLKKGQPNHYRMFDSVNGKAEFLASVYTTEKYPLVIASENNIPFLLNIPGQGHQIQGEIYKVDEQMLKFLDDFEGIPIMYQRTLIKVEVKEWEGPTEGEEKPSPGSGAEAFVYSTTTYKPEWISLPSYESYDSYGDHGLDYVTREARD</sequence>
<evidence type="ECO:0000256" key="4">
    <source>
        <dbReference type="ARBA" id="ARBA00057733"/>
    </source>
</evidence>
<comment type="caution">
    <text evidence="8">The sequence shown here is derived from an EMBL/GenBank/DDBJ whole genome shotgun (WGS) entry which is preliminary data.</text>
</comment>
<dbReference type="InterPro" id="IPR013024">
    <property type="entry name" value="GGCT-like"/>
</dbReference>
<evidence type="ECO:0000313" key="9">
    <source>
        <dbReference type="Proteomes" id="UP001314229"/>
    </source>
</evidence>
<evidence type="ECO:0000256" key="2">
    <source>
        <dbReference type="ARBA" id="ARBA00008861"/>
    </source>
</evidence>
<feature type="active site" description="Proton acceptor" evidence="5">
    <location>
        <position position="122"/>
    </location>
</feature>
<dbReference type="EC" id="4.3.2.8" evidence="6"/>
<dbReference type="InterPro" id="IPR009288">
    <property type="entry name" value="AIG2-like_dom"/>
</dbReference>